<dbReference type="Proteomes" id="UP001209803">
    <property type="component" value="Chromosome"/>
</dbReference>
<dbReference type="EMBL" id="CP120863">
    <property type="protein sequence ID" value="WFE92559.1"/>
    <property type="molecule type" value="Genomic_DNA"/>
</dbReference>
<keyword evidence="1" id="KW-1133">Transmembrane helix</keyword>
<protein>
    <recommendedName>
        <fullName evidence="4">Yip1 domain-containing protein</fullName>
    </recommendedName>
</protein>
<evidence type="ECO:0008006" key="4">
    <source>
        <dbReference type="Google" id="ProtNLM"/>
    </source>
</evidence>
<evidence type="ECO:0000313" key="3">
    <source>
        <dbReference type="Proteomes" id="UP001209803"/>
    </source>
</evidence>
<sequence>MGEIRAALDGSWLLLRSRPEGMAFFDQSLQGFWRSFLVIFLLVPAFLASGLTEKKLFLIQNLYHPDLFPDGAYWTAQLVGLSMDWLALPLLLAVVAVPIGISHRYVPFIVVRNWTSLLASMPYLITYLLFLMGFISPAITVLLSLSCLVAIVWYRYLIARIALQATISVSIGVVVLDLLLTLVIGQLVGLMWG</sequence>
<evidence type="ECO:0000313" key="2">
    <source>
        <dbReference type="EMBL" id="WFE92559.1"/>
    </source>
</evidence>
<proteinExistence type="predicted"/>
<accession>A0ABY8FD38</accession>
<evidence type="ECO:0000256" key="1">
    <source>
        <dbReference type="SAM" id="Phobius"/>
    </source>
</evidence>
<gene>
    <name evidence="2" type="ORF">K1718_24065</name>
</gene>
<name>A0ABY8FD38_9HYPH</name>
<keyword evidence="3" id="KW-1185">Reference proteome</keyword>
<keyword evidence="1" id="KW-0472">Membrane</keyword>
<feature type="transmembrane region" description="Helical" evidence="1">
    <location>
        <begin position="125"/>
        <end position="154"/>
    </location>
</feature>
<dbReference type="RefSeq" id="WP_247649447.1">
    <property type="nucleotide sequence ID" value="NZ_CP120863.1"/>
</dbReference>
<feature type="transmembrane region" description="Helical" evidence="1">
    <location>
        <begin position="166"/>
        <end position="192"/>
    </location>
</feature>
<reference evidence="2 3" key="1">
    <citation type="submission" date="2023-03" db="EMBL/GenBank/DDBJ databases">
        <title>Roseibium porphyridii sp. nov. and Roseibium rhodosorbium sp. nov. isolated from marine algae, Porphyridium cruentum and Rhodosorus marinus, respectively.</title>
        <authorList>
            <person name="Lee M.W."/>
            <person name="Choi B.J."/>
            <person name="Lee J.K."/>
            <person name="Choi D.G."/>
            <person name="Baek J.H."/>
            <person name="Bayburt H."/>
            <person name="Kim J.M."/>
            <person name="Han D.M."/>
            <person name="Kim K.H."/>
            <person name="Jeon C.O."/>
        </authorList>
    </citation>
    <scope>NUCLEOTIDE SEQUENCE [LARGE SCALE GENOMIC DNA]</scope>
    <source>
        <strain evidence="2 3">KMA01</strain>
    </source>
</reference>
<organism evidence="2 3">
    <name type="scientific">Roseibium porphyridii</name>
    <dbReference type="NCBI Taxonomy" id="2866279"/>
    <lineage>
        <taxon>Bacteria</taxon>
        <taxon>Pseudomonadati</taxon>
        <taxon>Pseudomonadota</taxon>
        <taxon>Alphaproteobacteria</taxon>
        <taxon>Hyphomicrobiales</taxon>
        <taxon>Stappiaceae</taxon>
        <taxon>Roseibium</taxon>
    </lineage>
</organism>
<keyword evidence="1" id="KW-0812">Transmembrane</keyword>
<feature type="transmembrane region" description="Helical" evidence="1">
    <location>
        <begin position="32"/>
        <end position="51"/>
    </location>
</feature>